<gene>
    <name evidence="3" type="ORF">OJF2_49210</name>
</gene>
<dbReference type="EMBL" id="CP042997">
    <property type="protein sequence ID" value="QEH36360.1"/>
    <property type="molecule type" value="Genomic_DNA"/>
</dbReference>
<reference evidence="3 4" key="1">
    <citation type="submission" date="2019-08" db="EMBL/GenBank/DDBJ databases">
        <title>Deep-cultivation of Planctomycetes and their phenomic and genomic characterization uncovers novel biology.</title>
        <authorList>
            <person name="Wiegand S."/>
            <person name="Jogler M."/>
            <person name="Boedeker C."/>
            <person name="Pinto D."/>
            <person name="Vollmers J."/>
            <person name="Rivas-Marin E."/>
            <person name="Kohn T."/>
            <person name="Peeters S.H."/>
            <person name="Heuer A."/>
            <person name="Rast P."/>
            <person name="Oberbeckmann S."/>
            <person name="Bunk B."/>
            <person name="Jeske O."/>
            <person name="Meyerdierks A."/>
            <person name="Storesund J.E."/>
            <person name="Kallscheuer N."/>
            <person name="Luecker S."/>
            <person name="Lage O.M."/>
            <person name="Pohl T."/>
            <person name="Merkel B.J."/>
            <person name="Hornburger P."/>
            <person name="Mueller R.-W."/>
            <person name="Bruemmer F."/>
            <person name="Labrenz M."/>
            <person name="Spormann A.M."/>
            <person name="Op den Camp H."/>
            <person name="Overmann J."/>
            <person name="Amann R."/>
            <person name="Jetten M.S.M."/>
            <person name="Mascher T."/>
            <person name="Medema M.H."/>
            <person name="Devos D.P."/>
            <person name="Kaster A.-K."/>
            <person name="Ovreas L."/>
            <person name="Rohde M."/>
            <person name="Galperin M.Y."/>
            <person name="Jogler C."/>
        </authorList>
    </citation>
    <scope>NUCLEOTIDE SEQUENCE [LARGE SCALE GENOMIC DNA]</scope>
    <source>
        <strain evidence="3 4">OJF2</strain>
    </source>
</reference>
<feature type="region of interest" description="Disordered" evidence="1">
    <location>
        <begin position="68"/>
        <end position="90"/>
    </location>
</feature>
<name>A0A5B9W910_9BACT</name>
<evidence type="ECO:0008006" key="5">
    <source>
        <dbReference type="Google" id="ProtNLM"/>
    </source>
</evidence>
<sequence precursor="true">MQHRLLAVLAYAATALATCPVARGESPDPAALVRQVREREAWVERVDSLRIRAIQDWELTPKGLEHRRRAARKQFPGSPPEQDPNTRPRHRTVVEQAFDRKRIRLRVKDEGYSDDLRIWDGSRFVLQNRYDPWPGLAPDQEGSLISEDPGRWLYWLVWTNFACFRGGPHVFWWHGPKERAEIERMAAKPEDFAYEGKADFHGIPCHVVSHWGSWTTLFVGVDDGRLHGIRSGASSSRKFKRSLVELLREAGRQVADERDLERQAPTFTAAESGRLQRLGAARMTRLIDPVFEYRLSLNKEVAPGCVLPLVQETRFFEVDDDGVAFEAQKEETRIVEVKVNEPLPDSLFAVTFREGEWITDQTIDPPVRYRHKAAMTREEWSRIVEEARTKARKKPAGR</sequence>
<keyword evidence="2" id="KW-0732">Signal</keyword>
<organism evidence="3 4">
    <name type="scientific">Aquisphaera giovannonii</name>
    <dbReference type="NCBI Taxonomy" id="406548"/>
    <lineage>
        <taxon>Bacteria</taxon>
        <taxon>Pseudomonadati</taxon>
        <taxon>Planctomycetota</taxon>
        <taxon>Planctomycetia</taxon>
        <taxon>Isosphaerales</taxon>
        <taxon>Isosphaeraceae</taxon>
        <taxon>Aquisphaera</taxon>
    </lineage>
</organism>
<dbReference type="AlphaFoldDB" id="A0A5B9W910"/>
<accession>A0A5B9W910</accession>
<dbReference type="RefSeq" id="WP_148596052.1">
    <property type="nucleotide sequence ID" value="NZ_CP042997.1"/>
</dbReference>
<evidence type="ECO:0000313" key="4">
    <source>
        <dbReference type="Proteomes" id="UP000324233"/>
    </source>
</evidence>
<dbReference type="KEGG" id="agv:OJF2_49210"/>
<evidence type="ECO:0000256" key="2">
    <source>
        <dbReference type="SAM" id="SignalP"/>
    </source>
</evidence>
<evidence type="ECO:0000256" key="1">
    <source>
        <dbReference type="SAM" id="MobiDB-lite"/>
    </source>
</evidence>
<proteinExistence type="predicted"/>
<dbReference type="Proteomes" id="UP000324233">
    <property type="component" value="Chromosome"/>
</dbReference>
<evidence type="ECO:0000313" key="3">
    <source>
        <dbReference type="EMBL" id="QEH36360.1"/>
    </source>
</evidence>
<feature type="signal peptide" evidence="2">
    <location>
        <begin position="1"/>
        <end position="17"/>
    </location>
</feature>
<protein>
    <recommendedName>
        <fullName evidence="5">SLA1 homology domain-containing protein</fullName>
    </recommendedName>
</protein>
<keyword evidence="4" id="KW-1185">Reference proteome</keyword>
<feature type="chain" id="PRO_5022688277" description="SLA1 homology domain-containing protein" evidence="2">
    <location>
        <begin position="18"/>
        <end position="398"/>
    </location>
</feature>